<keyword evidence="3" id="KW-1185">Reference proteome</keyword>
<reference evidence="2" key="2">
    <citation type="journal article" date="2023" name="BMC Genomics">
        <title>Pest status, molecular evolution, and epigenetic factors derived from the genome assembly of Frankliniella fusca, a thysanopteran phytovirus vector.</title>
        <authorList>
            <person name="Catto M.A."/>
            <person name="Labadie P.E."/>
            <person name="Jacobson A.L."/>
            <person name="Kennedy G.G."/>
            <person name="Srinivasan R."/>
            <person name="Hunt B.G."/>
        </authorList>
    </citation>
    <scope>NUCLEOTIDE SEQUENCE</scope>
    <source>
        <strain evidence="2">PL_HMW_Pooled</strain>
    </source>
</reference>
<feature type="compositionally biased region" description="Basic residues" evidence="1">
    <location>
        <begin position="1"/>
        <end position="12"/>
    </location>
</feature>
<gene>
    <name evidence="2" type="ORF">KUF71_004060</name>
</gene>
<feature type="region of interest" description="Disordered" evidence="1">
    <location>
        <begin position="1"/>
        <end position="83"/>
    </location>
</feature>
<feature type="compositionally biased region" description="Acidic residues" evidence="1">
    <location>
        <begin position="40"/>
        <end position="53"/>
    </location>
</feature>
<dbReference type="PANTHER" id="PTHR31912:SF34">
    <property type="entry name" value="NOTOCHORD-RELATED PROTEIN"/>
    <property type="match status" value="1"/>
</dbReference>
<comment type="caution">
    <text evidence="2">The sequence shown here is derived from an EMBL/GenBank/DDBJ whole genome shotgun (WGS) entry which is preliminary data.</text>
</comment>
<accession>A0AAE1GWQ8</accession>
<evidence type="ECO:0000256" key="1">
    <source>
        <dbReference type="SAM" id="MobiDB-lite"/>
    </source>
</evidence>
<dbReference type="Proteomes" id="UP001219518">
    <property type="component" value="Unassembled WGS sequence"/>
</dbReference>
<reference evidence="2" key="1">
    <citation type="submission" date="2021-07" db="EMBL/GenBank/DDBJ databases">
        <authorList>
            <person name="Catto M.A."/>
            <person name="Jacobson A."/>
            <person name="Kennedy G."/>
            <person name="Labadie P."/>
            <person name="Hunt B.G."/>
            <person name="Srinivasan R."/>
        </authorList>
    </citation>
    <scope>NUCLEOTIDE SEQUENCE</scope>
    <source>
        <strain evidence="2">PL_HMW_Pooled</strain>
        <tissue evidence="2">Head</tissue>
    </source>
</reference>
<feature type="compositionally biased region" description="Low complexity" evidence="1">
    <location>
        <begin position="68"/>
        <end position="83"/>
    </location>
</feature>
<dbReference type="PANTHER" id="PTHR31912">
    <property type="entry name" value="IP13529P"/>
    <property type="match status" value="1"/>
</dbReference>
<organism evidence="2 3">
    <name type="scientific">Frankliniella fusca</name>
    <dbReference type="NCBI Taxonomy" id="407009"/>
    <lineage>
        <taxon>Eukaryota</taxon>
        <taxon>Metazoa</taxon>
        <taxon>Ecdysozoa</taxon>
        <taxon>Arthropoda</taxon>
        <taxon>Hexapoda</taxon>
        <taxon>Insecta</taxon>
        <taxon>Pterygota</taxon>
        <taxon>Neoptera</taxon>
        <taxon>Paraneoptera</taxon>
        <taxon>Thysanoptera</taxon>
        <taxon>Terebrantia</taxon>
        <taxon>Thripoidea</taxon>
        <taxon>Thripidae</taxon>
        <taxon>Frankliniella</taxon>
    </lineage>
</organism>
<name>A0AAE1GWQ8_9NEOP</name>
<evidence type="ECO:0000313" key="2">
    <source>
        <dbReference type="EMBL" id="KAK3910186.1"/>
    </source>
</evidence>
<dbReference type="EMBL" id="JAHWGI010000148">
    <property type="protein sequence ID" value="KAK3910186.1"/>
    <property type="molecule type" value="Genomic_DNA"/>
</dbReference>
<evidence type="ECO:0000313" key="3">
    <source>
        <dbReference type="Proteomes" id="UP001219518"/>
    </source>
</evidence>
<sequence>MPPPPKRLKSSGHTRPPVEQGDDDGDGVTSSDEAVLEIANDSEPESDFSDAELDVSYQPHTFPRCDNSASSSNAPSASDSTSVTSVSFAPNILPSKAVSQSSSSSSINEAAGNFVLSVHEKGFLSVSERKELLDDAKLLVKECIKKYSEKVDTVLQSKGSKVKMNSFKNLETETQQQRFFKDTLGVTDVKRIPLGKVLIRGRKGTVTKTKVIDQELIYVPLEETVEKMINHPDYKVFVENTSSGTTNSKPLDCYMKGSLSKDNNILREHPDALRFILYYDDVEVLSPLKSRSGRQKVGAFYIFLDNIPLKYRSCLKVICLLALVNANLIKGKYYGMDAALEVIVTVLKKFEDVEEWPKSVRYIAVISDNLGQHSIAGFKEGFTAKRCCRICMARFESEIKTMTREDPALLRTKEDYENQIRQVQTSRGKNDKASTEYGLNRESCLNQLQSFHVLLNLPFDSMHCLLEGALSLGVKKLLKYYLYEIKEKPFTLNWLNQTILNYDFEYTETRDKPSELKEDHIKDDTTVSLHQSACQLWLLATILPIIVSPLISTEDAHWTNFLDLLEICRIVFSVDIPRWLVTYLQDLIHKYLSDYISLYAHLIPKQHFLIHFPNQILKFASLMNYMCLRCESNHKYYKRLISVLTAYRNIPLFLARRDQLHQAYLWKKSLRHESRCGPIKSVKLEFAYYGKLIHAPGSDVSEVPWLDLNGVLFKSEQCYIVGLQDYIPIFAFLKNIIVNPEVAFVCQDVRTVCRNVHASSYVISLANGLSVFRPQDMLVRSVFHAHSFNNGIAILSKCCIVGQP</sequence>
<proteinExistence type="predicted"/>
<dbReference type="AlphaFoldDB" id="A0AAE1GWQ8"/>
<protein>
    <submittedName>
        <fullName evidence="2">Endo-1,4-beta-xylanase A</fullName>
    </submittedName>
</protein>